<accession>A0A0V7ZR72</accession>
<dbReference type="InterPro" id="IPR036890">
    <property type="entry name" value="HATPase_C_sf"/>
</dbReference>
<sequence>MNSQAENIFQKNSYSWFQRIIDKTKIGHKITIGYGITIGIAAMGITVGLFVGDVYWKQPALKQQEISHRESALLMQLKDSLLETKSQFIPYITNPHLLENYSSYLLIHSDKIIAVLSELENEISHENQGLQRQNLADLQNFIQKHKDTTQTYRKKLVTTINKFNIINSDNQTIDTRNSRNLLVNFLESLEALQLEKDIQELNKLIAFAEDKKRAANTNLNLAIQLQADITKYSILLSVAIAIFLAFFTTWLITYPLTAVTKVAQKVANESNFDLIVPVTTKDEVGLLASSFNQMIQTVSKYIHELELARQTLEQRVEERTQELSQALQNLQQTQSQLIQTEKMSSLGQMVAGVAHEINNPVNFIYGNIRHVNSYVDDLLALLKLYQEEHIDVSPKILEEIENIDLEFVTDDLPKTLSSMKIGAQRIRDIVLSLRNFSRLDEAEAKAIDIHEGIESTLLLLNHQIKKGIEVVRQYGDLMLVECYPAQLNQVFMNILNNGMDALQEQPEEFSKQIRIQTEVLETKVNKSVRIRIKDNGPGIPLNIQEKLFDPFFTTKPIGKGTGLGLSISYSIVKKHKGEIEVISEPGKGTEFIIMLPTLMNQENYL</sequence>
<keyword evidence="14" id="KW-1185">Reference proteome</keyword>
<evidence type="ECO:0000313" key="13">
    <source>
        <dbReference type="EMBL" id="KST67197.1"/>
    </source>
</evidence>
<keyword evidence="7" id="KW-0902">Two-component regulatory system</keyword>
<keyword evidence="9" id="KW-0472">Membrane</keyword>
<dbReference type="Gene3D" id="1.10.287.130">
    <property type="match status" value="1"/>
</dbReference>
<feature type="coiled-coil region" evidence="8">
    <location>
        <begin position="302"/>
        <end position="343"/>
    </location>
</feature>
<reference evidence="12 14" key="1">
    <citation type="journal article" date="2015" name="Genome Announc.">
        <title>Draft Genome of the Euendolithic (true boring) Cyanobacterium Mastigocoleus testarum strain BC008.</title>
        <authorList>
            <person name="Guida B.S."/>
            <person name="Garcia-Pichel F."/>
        </authorList>
    </citation>
    <scope>NUCLEOTIDE SEQUENCE [LARGE SCALE GENOMIC DNA]</scope>
    <source>
        <strain evidence="12 14">BC008</strain>
    </source>
</reference>
<name>A0A0V7ZR72_9CYAN</name>
<evidence type="ECO:0000256" key="2">
    <source>
        <dbReference type="ARBA" id="ARBA00004370"/>
    </source>
</evidence>
<keyword evidence="9" id="KW-0812">Transmembrane</keyword>
<evidence type="ECO:0000256" key="4">
    <source>
        <dbReference type="ARBA" id="ARBA00022553"/>
    </source>
</evidence>
<dbReference type="InterPro" id="IPR003660">
    <property type="entry name" value="HAMP_dom"/>
</dbReference>
<dbReference type="SMART" id="SM00304">
    <property type="entry name" value="HAMP"/>
    <property type="match status" value="1"/>
</dbReference>
<feature type="transmembrane region" description="Helical" evidence="9">
    <location>
        <begin position="232"/>
        <end position="252"/>
    </location>
</feature>
<dbReference type="SMART" id="SM00388">
    <property type="entry name" value="HisKA"/>
    <property type="match status" value="1"/>
</dbReference>
<dbReference type="InterPro" id="IPR004358">
    <property type="entry name" value="Sig_transdc_His_kin-like_C"/>
</dbReference>
<feature type="transmembrane region" description="Helical" evidence="9">
    <location>
        <begin position="32"/>
        <end position="56"/>
    </location>
</feature>
<keyword evidence="4" id="KW-0597">Phosphoprotein</keyword>
<evidence type="ECO:0000256" key="3">
    <source>
        <dbReference type="ARBA" id="ARBA00012438"/>
    </source>
</evidence>
<comment type="caution">
    <text evidence="12">The sequence shown here is derived from an EMBL/GenBank/DDBJ whole genome shotgun (WGS) entry which is preliminary data.</text>
</comment>
<proteinExistence type="predicted"/>
<dbReference type="SMART" id="SM00387">
    <property type="entry name" value="HATPase_c"/>
    <property type="match status" value="1"/>
</dbReference>
<keyword evidence="5" id="KW-0808">Transferase</keyword>
<dbReference type="EMBL" id="LMTZ01000090">
    <property type="protein sequence ID" value="KST67197.1"/>
    <property type="molecule type" value="Genomic_DNA"/>
</dbReference>
<dbReference type="Pfam" id="PF02518">
    <property type="entry name" value="HATPase_c"/>
    <property type="match status" value="1"/>
</dbReference>
<feature type="domain" description="HAMP" evidence="11">
    <location>
        <begin position="250"/>
        <end position="303"/>
    </location>
</feature>
<evidence type="ECO:0000256" key="5">
    <source>
        <dbReference type="ARBA" id="ARBA00022679"/>
    </source>
</evidence>
<dbReference type="EC" id="2.7.13.3" evidence="3"/>
<dbReference type="PRINTS" id="PR00344">
    <property type="entry name" value="BCTRLSENSOR"/>
</dbReference>
<comment type="subcellular location">
    <subcellularLocation>
        <location evidence="2">Membrane</location>
    </subcellularLocation>
</comment>
<dbReference type="InterPro" id="IPR003661">
    <property type="entry name" value="HisK_dim/P_dom"/>
</dbReference>
<dbReference type="GO" id="GO:0016020">
    <property type="term" value="C:membrane"/>
    <property type="evidence" value="ECO:0007669"/>
    <property type="project" value="UniProtKB-SubCell"/>
</dbReference>
<evidence type="ECO:0000256" key="1">
    <source>
        <dbReference type="ARBA" id="ARBA00000085"/>
    </source>
</evidence>
<dbReference type="InterPro" id="IPR036097">
    <property type="entry name" value="HisK_dim/P_sf"/>
</dbReference>
<evidence type="ECO:0000259" key="10">
    <source>
        <dbReference type="PROSITE" id="PS50109"/>
    </source>
</evidence>
<keyword evidence="8" id="KW-0175">Coiled coil</keyword>
<dbReference type="EMBL" id="LMTZ01000092">
    <property type="protein sequence ID" value="KST66913.1"/>
    <property type="molecule type" value="Genomic_DNA"/>
</dbReference>
<evidence type="ECO:0000256" key="7">
    <source>
        <dbReference type="ARBA" id="ARBA00023012"/>
    </source>
</evidence>
<dbReference type="SUPFAM" id="SSF47384">
    <property type="entry name" value="Homodimeric domain of signal transducing histidine kinase"/>
    <property type="match status" value="1"/>
</dbReference>
<evidence type="ECO:0000313" key="14">
    <source>
        <dbReference type="Proteomes" id="UP000053372"/>
    </source>
</evidence>
<dbReference type="PROSITE" id="PS50109">
    <property type="entry name" value="HIS_KIN"/>
    <property type="match status" value="1"/>
</dbReference>
<evidence type="ECO:0000259" key="11">
    <source>
        <dbReference type="PROSITE" id="PS50885"/>
    </source>
</evidence>
<dbReference type="Gene3D" id="6.10.340.10">
    <property type="match status" value="1"/>
</dbReference>
<dbReference type="InterPro" id="IPR005467">
    <property type="entry name" value="His_kinase_dom"/>
</dbReference>
<dbReference type="GO" id="GO:0000155">
    <property type="term" value="F:phosphorelay sensor kinase activity"/>
    <property type="evidence" value="ECO:0007669"/>
    <property type="project" value="InterPro"/>
</dbReference>
<dbReference type="Proteomes" id="UP000053372">
    <property type="component" value="Unassembled WGS sequence"/>
</dbReference>
<feature type="coiled-coil region" evidence="8">
    <location>
        <begin position="191"/>
        <end position="218"/>
    </location>
</feature>
<gene>
    <name evidence="12" type="ORF">BC008_27370</name>
    <name evidence="13" type="ORF">BC008_28805</name>
</gene>
<keyword evidence="9" id="KW-1133">Transmembrane helix</keyword>
<protein>
    <recommendedName>
        <fullName evidence="3">histidine kinase</fullName>
        <ecNumber evidence="3">2.7.13.3</ecNumber>
    </recommendedName>
</protein>
<dbReference type="Pfam" id="PF00672">
    <property type="entry name" value="HAMP"/>
    <property type="match status" value="1"/>
</dbReference>
<evidence type="ECO:0000256" key="6">
    <source>
        <dbReference type="ARBA" id="ARBA00022777"/>
    </source>
</evidence>
<dbReference type="PROSITE" id="PS50885">
    <property type="entry name" value="HAMP"/>
    <property type="match status" value="1"/>
</dbReference>
<dbReference type="CDD" id="cd00082">
    <property type="entry name" value="HisKA"/>
    <property type="match status" value="1"/>
</dbReference>
<evidence type="ECO:0000256" key="8">
    <source>
        <dbReference type="SAM" id="Coils"/>
    </source>
</evidence>
<dbReference type="PANTHER" id="PTHR43065">
    <property type="entry name" value="SENSOR HISTIDINE KINASE"/>
    <property type="match status" value="1"/>
</dbReference>
<dbReference type="SUPFAM" id="SSF158472">
    <property type="entry name" value="HAMP domain-like"/>
    <property type="match status" value="1"/>
</dbReference>
<evidence type="ECO:0000256" key="9">
    <source>
        <dbReference type="SAM" id="Phobius"/>
    </source>
</evidence>
<comment type="catalytic activity">
    <reaction evidence="1">
        <text>ATP + protein L-histidine = ADP + protein N-phospho-L-histidine.</text>
        <dbReference type="EC" id="2.7.13.3"/>
    </reaction>
</comment>
<dbReference type="SUPFAM" id="SSF55874">
    <property type="entry name" value="ATPase domain of HSP90 chaperone/DNA topoisomerase II/histidine kinase"/>
    <property type="match status" value="1"/>
</dbReference>
<dbReference type="Gene3D" id="3.30.565.10">
    <property type="entry name" value="Histidine kinase-like ATPase, C-terminal domain"/>
    <property type="match status" value="1"/>
</dbReference>
<feature type="domain" description="Histidine kinase" evidence="10">
    <location>
        <begin position="352"/>
        <end position="599"/>
    </location>
</feature>
<dbReference type="InterPro" id="IPR003594">
    <property type="entry name" value="HATPase_dom"/>
</dbReference>
<dbReference type="AlphaFoldDB" id="A0A0V7ZR72"/>
<evidence type="ECO:0000313" key="12">
    <source>
        <dbReference type="EMBL" id="KST66913.1"/>
    </source>
</evidence>
<dbReference type="CDD" id="cd06225">
    <property type="entry name" value="HAMP"/>
    <property type="match status" value="1"/>
</dbReference>
<keyword evidence="6" id="KW-0418">Kinase</keyword>
<organism evidence="12 14">
    <name type="scientific">Mastigocoleus testarum BC008</name>
    <dbReference type="NCBI Taxonomy" id="371196"/>
    <lineage>
        <taxon>Bacteria</taxon>
        <taxon>Bacillati</taxon>
        <taxon>Cyanobacteriota</taxon>
        <taxon>Cyanophyceae</taxon>
        <taxon>Nostocales</taxon>
        <taxon>Hapalosiphonaceae</taxon>
        <taxon>Mastigocoleus</taxon>
    </lineage>
</organism>
<dbReference type="PANTHER" id="PTHR43065:SF50">
    <property type="entry name" value="HISTIDINE KINASE"/>
    <property type="match status" value="1"/>
</dbReference>